<dbReference type="EMBL" id="WRXN01000001">
    <property type="protein sequence ID" value="MVT07144.1"/>
    <property type="molecule type" value="Genomic_DNA"/>
</dbReference>
<reference evidence="1 2" key="1">
    <citation type="submission" date="2019-12" db="EMBL/GenBank/DDBJ databases">
        <title>Chitinophaga sp. strain ysch24 (GDMCC 1.1355), whole genome shotgun sequence.</title>
        <authorList>
            <person name="Zhang X."/>
        </authorList>
    </citation>
    <scope>NUCLEOTIDE SEQUENCE [LARGE SCALE GENOMIC DNA]</scope>
    <source>
        <strain evidence="2">ysch24</strain>
    </source>
</reference>
<dbReference type="InterPro" id="IPR043746">
    <property type="entry name" value="DUF5691"/>
</dbReference>
<dbReference type="AlphaFoldDB" id="A0A7K1TYF2"/>
<comment type="caution">
    <text evidence="1">The sequence shown here is derived from an EMBL/GenBank/DDBJ whole genome shotgun (WGS) entry which is preliminary data.</text>
</comment>
<evidence type="ECO:0000313" key="1">
    <source>
        <dbReference type="EMBL" id="MVT07144.1"/>
    </source>
</evidence>
<sequence>MWNNIITTALLGTGKKPLLPGDLPADLLPAANIILADKQQDQETHFLQLASLVFNYRQSGVMPLHKEGVALPPCLPEERPYCNTSAVYALQDALDMDLLPLVSFWLECCNKAQQVAVPECIPTLLDIAVAQKRIRNLAVAACGNRGQWLGRMNSYWQFPLANSNEELWQTGTPEERRQVLQEIRQEDAGVAREWLQQTWPQETANVKADLLKVLKINISADDAPWLESLLQEKSQKVKDEVWALLKLIPSSSIVRSYRRILQEVIPADEYSQERGSLSLPLDKAITDSGIATLSNEKNMSDEAFILYQLISYTPVSYWESHFTSLSREDIIEKFTGKFATALVLAAIRFRETAWLKLLLEKDSHFFPDAIELLNAEEQEAYLLRFFETVPQDVIQRMTTITSQWGADITGAILKWIAKNPYQYTRNFFDKHILQLPLSIAGDLEKYAPEEPAYQATWRNTSDHIRKLLSCKMQITNAFNL</sequence>
<dbReference type="Pfam" id="PF18944">
    <property type="entry name" value="DUF5691"/>
    <property type="match status" value="1"/>
</dbReference>
<protein>
    <submittedName>
        <fullName evidence="1">Uncharacterized protein</fullName>
    </submittedName>
</protein>
<accession>A0A7K1TYF2</accession>
<name>A0A7K1TYF2_9BACT</name>
<dbReference type="Proteomes" id="UP000461730">
    <property type="component" value="Unassembled WGS sequence"/>
</dbReference>
<dbReference type="RefSeq" id="WP_157304555.1">
    <property type="nucleotide sequence ID" value="NZ_WRXN01000001.1"/>
</dbReference>
<gene>
    <name evidence="1" type="ORF">GO493_02640</name>
</gene>
<organism evidence="1 2">
    <name type="scientific">Chitinophaga tropicalis</name>
    <dbReference type="NCBI Taxonomy" id="2683588"/>
    <lineage>
        <taxon>Bacteria</taxon>
        <taxon>Pseudomonadati</taxon>
        <taxon>Bacteroidota</taxon>
        <taxon>Chitinophagia</taxon>
        <taxon>Chitinophagales</taxon>
        <taxon>Chitinophagaceae</taxon>
        <taxon>Chitinophaga</taxon>
    </lineage>
</organism>
<keyword evidence="2" id="KW-1185">Reference proteome</keyword>
<evidence type="ECO:0000313" key="2">
    <source>
        <dbReference type="Proteomes" id="UP000461730"/>
    </source>
</evidence>
<proteinExistence type="predicted"/>